<comment type="caution">
    <text evidence="2">The sequence shown here is derived from an EMBL/GenBank/DDBJ whole genome shotgun (WGS) entry which is preliminary data.</text>
</comment>
<keyword evidence="1" id="KW-0732">Signal</keyword>
<evidence type="ECO:0000313" key="3">
    <source>
        <dbReference type="Proteomes" id="UP001297092"/>
    </source>
</evidence>
<dbReference type="RefSeq" id="WP_214113247.1">
    <property type="nucleotide sequence ID" value="NZ_JAHCTB010000004.1"/>
</dbReference>
<evidence type="ECO:0008006" key="4">
    <source>
        <dbReference type="Google" id="ProtNLM"/>
    </source>
</evidence>
<feature type="chain" id="PRO_5046425756" description="DUF2752 domain-containing protein" evidence="1">
    <location>
        <begin position="32"/>
        <end position="111"/>
    </location>
</feature>
<dbReference type="Proteomes" id="UP001297092">
    <property type="component" value="Unassembled WGS sequence"/>
</dbReference>
<evidence type="ECO:0000256" key="1">
    <source>
        <dbReference type="SAM" id="SignalP"/>
    </source>
</evidence>
<organism evidence="2 3">
    <name type="scientific">Aequorivita echinoideorum</name>
    <dbReference type="NCBI Taxonomy" id="1549647"/>
    <lineage>
        <taxon>Bacteria</taxon>
        <taxon>Pseudomonadati</taxon>
        <taxon>Bacteroidota</taxon>
        <taxon>Flavobacteriia</taxon>
        <taxon>Flavobacteriales</taxon>
        <taxon>Flavobacteriaceae</taxon>
        <taxon>Aequorivita</taxon>
    </lineage>
</organism>
<protein>
    <recommendedName>
        <fullName evidence="4">DUF2752 domain-containing protein</fullName>
    </recommendedName>
</protein>
<gene>
    <name evidence="2" type="ORF">KIV10_09280</name>
</gene>
<proteinExistence type="predicted"/>
<name>A0ABS5S5W7_9FLAO</name>
<feature type="signal peptide" evidence="1">
    <location>
        <begin position="1"/>
        <end position="31"/>
    </location>
</feature>
<reference evidence="2 3" key="1">
    <citation type="submission" date="2021-05" db="EMBL/GenBank/DDBJ databases">
        <title>Aequorivita echinoideorum JCM 30378 genome.</title>
        <authorList>
            <person name="Zhang H."/>
            <person name="Li C."/>
        </authorList>
    </citation>
    <scope>NUCLEOTIDE SEQUENCE [LARGE SCALE GENOMIC DNA]</scope>
    <source>
        <strain evidence="2 3">JCM30378</strain>
    </source>
</reference>
<keyword evidence="3" id="KW-1185">Reference proteome</keyword>
<evidence type="ECO:0000313" key="2">
    <source>
        <dbReference type="EMBL" id="MBT0608373.1"/>
    </source>
</evidence>
<dbReference type="EMBL" id="JAHCTB010000004">
    <property type="protein sequence ID" value="MBT0608373.1"/>
    <property type="molecule type" value="Genomic_DNA"/>
</dbReference>
<sequence>MENKNWFGKNITALLLAIALLLPAAVQFAHAFDEHKHEVCSDQTTHLHETISKCGICDFHLATYNYTISEYPDFIMAVLPSEKNQSLYSELFYIFTITNTQLRAPPFFLVK</sequence>
<accession>A0ABS5S5W7</accession>